<evidence type="ECO:0000259" key="4">
    <source>
        <dbReference type="PROSITE" id="PS50949"/>
    </source>
</evidence>
<gene>
    <name evidence="5" type="ORF">FJU11_04885</name>
</gene>
<dbReference type="SUPFAM" id="SSF46785">
    <property type="entry name" value="Winged helix' DNA-binding domain"/>
    <property type="match status" value="1"/>
</dbReference>
<keyword evidence="3" id="KW-0804">Transcription</keyword>
<name>A0A506UCF6_9HYPH</name>
<dbReference type="PANTHER" id="PTHR43537:SF44">
    <property type="entry name" value="GNTR FAMILY REGULATORY PROTEIN"/>
    <property type="match status" value="1"/>
</dbReference>
<evidence type="ECO:0000313" key="5">
    <source>
        <dbReference type="EMBL" id="TPW30349.1"/>
    </source>
</evidence>
<dbReference type="Gene3D" id="1.10.10.10">
    <property type="entry name" value="Winged helix-like DNA-binding domain superfamily/Winged helix DNA-binding domain"/>
    <property type="match status" value="1"/>
</dbReference>
<dbReference type="Pfam" id="PF00392">
    <property type="entry name" value="GntR"/>
    <property type="match status" value="1"/>
</dbReference>
<proteinExistence type="predicted"/>
<dbReference type="SMART" id="SM00345">
    <property type="entry name" value="HTH_GNTR"/>
    <property type="match status" value="1"/>
</dbReference>
<dbReference type="InterPro" id="IPR008920">
    <property type="entry name" value="TF_FadR/GntR_C"/>
</dbReference>
<dbReference type="SUPFAM" id="SSF48008">
    <property type="entry name" value="GntR ligand-binding domain-like"/>
    <property type="match status" value="1"/>
</dbReference>
<keyword evidence="2" id="KW-0238">DNA-binding</keyword>
<keyword evidence="6" id="KW-1185">Reference proteome</keyword>
<feature type="domain" description="HTH gntR-type" evidence="4">
    <location>
        <begin position="19"/>
        <end position="87"/>
    </location>
</feature>
<dbReference type="PROSITE" id="PS50949">
    <property type="entry name" value="HTH_GNTR"/>
    <property type="match status" value="1"/>
</dbReference>
<dbReference type="InterPro" id="IPR011711">
    <property type="entry name" value="GntR_C"/>
</dbReference>
<dbReference type="GO" id="GO:0003700">
    <property type="term" value="F:DNA-binding transcription factor activity"/>
    <property type="evidence" value="ECO:0007669"/>
    <property type="project" value="InterPro"/>
</dbReference>
<reference evidence="5 6" key="1">
    <citation type="submission" date="2019-06" db="EMBL/GenBank/DDBJ databases">
        <authorList>
            <person name="Li M."/>
        </authorList>
    </citation>
    <scope>NUCLEOTIDE SEQUENCE [LARGE SCALE GENOMIC DNA]</scope>
    <source>
        <strain evidence="5 6">BGMRC6574</strain>
    </source>
</reference>
<dbReference type="EMBL" id="VHLH01000006">
    <property type="protein sequence ID" value="TPW30349.1"/>
    <property type="molecule type" value="Genomic_DNA"/>
</dbReference>
<dbReference type="PRINTS" id="PR00035">
    <property type="entry name" value="HTHGNTR"/>
</dbReference>
<evidence type="ECO:0000256" key="2">
    <source>
        <dbReference type="ARBA" id="ARBA00023125"/>
    </source>
</evidence>
<evidence type="ECO:0000313" key="6">
    <source>
        <dbReference type="Proteomes" id="UP000320314"/>
    </source>
</evidence>
<dbReference type="Proteomes" id="UP000320314">
    <property type="component" value="Unassembled WGS sequence"/>
</dbReference>
<evidence type="ECO:0000256" key="3">
    <source>
        <dbReference type="ARBA" id="ARBA00023163"/>
    </source>
</evidence>
<dbReference type="GO" id="GO:0003677">
    <property type="term" value="F:DNA binding"/>
    <property type="evidence" value="ECO:0007669"/>
    <property type="project" value="UniProtKB-KW"/>
</dbReference>
<dbReference type="Gene3D" id="1.20.120.530">
    <property type="entry name" value="GntR ligand-binding domain-like"/>
    <property type="match status" value="1"/>
</dbReference>
<dbReference type="Pfam" id="PF07729">
    <property type="entry name" value="FCD"/>
    <property type="match status" value="1"/>
</dbReference>
<dbReference type="AlphaFoldDB" id="A0A506UCF6"/>
<comment type="caution">
    <text evidence="5">The sequence shown here is derived from an EMBL/GenBank/DDBJ whole genome shotgun (WGS) entry which is preliminary data.</text>
</comment>
<accession>A0A506UCF6</accession>
<organism evidence="5 6">
    <name type="scientific">Pararhizobium mangrovi</name>
    <dbReference type="NCBI Taxonomy" id="2590452"/>
    <lineage>
        <taxon>Bacteria</taxon>
        <taxon>Pseudomonadati</taxon>
        <taxon>Pseudomonadota</taxon>
        <taxon>Alphaproteobacteria</taxon>
        <taxon>Hyphomicrobiales</taxon>
        <taxon>Rhizobiaceae</taxon>
        <taxon>Rhizobium/Agrobacterium group</taxon>
        <taxon>Pararhizobium</taxon>
    </lineage>
</organism>
<dbReference type="InterPro" id="IPR036390">
    <property type="entry name" value="WH_DNA-bd_sf"/>
</dbReference>
<keyword evidence="1" id="KW-0805">Transcription regulation</keyword>
<evidence type="ECO:0000256" key="1">
    <source>
        <dbReference type="ARBA" id="ARBA00023015"/>
    </source>
</evidence>
<dbReference type="PANTHER" id="PTHR43537">
    <property type="entry name" value="TRANSCRIPTIONAL REGULATOR, GNTR FAMILY"/>
    <property type="match status" value="1"/>
</dbReference>
<sequence>MPDELENGLAHGGDRPDTKNLHRDVVDIIARRVLTGEYRENETIPGLENLAEQLGTSRTTVREAVRVLSAKGFVDSRRRAGTRVNPRSQWNLLDRDVLAWLLDENIAHDISEDLLVLRRIIEPSAAMLAAQNASARQLAEIEDAFHRMRASLPDDIDGCCQADVDFHMALLAASGNAFLEQLAHTIRSALLVTFELTTRLAQSHSETLWLHEALVENVRKRDATAAGATMTDLLAKAERDLGSGAPEA</sequence>
<dbReference type="CDD" id="cd07377">
    <property type="entry name" value="WHTH_GntR"/>
    <property type="match status" value="1"/>
</dbReference>
<dbReference type="InterPro" id="IPR036388">
    <property type="entry name" value="WH-like_DNA-bd_sf"/>
</dbReference>
<protein>
    <submittedName>
        <fullName evidence="5">FadR family transcriptional regulator</fullName>
    </submittedName>
</protein>
<dbReference type="OrthoDB" id="9028214at2"/>
<dbReference type="InterPro" id="IPR000524">
    <property type="entry name" value="Tscrpt_reg_HTH_GntR"/>
</dbReference>
<dbReference type="SMART" id="SM00895">
    <property type="entry name" value="FCD"/>
    <property type="match status" value="1"/>
</dbReference>
<dbReference type="RefSeq" id="WP_141165911.1">
    <property type="nucleotide sequence ID" value="NZ_VHLH01000006.1"/>
</dbReference>